<reference evidence="8 11" key="2">
    <citation type="submission" date="2023-02" db="EMBL/GenBank/DDBJ databases">
        <title>The predominant lactic acid bacteria and yeasts involved in the spontaneous fermentation of millet during the production of the traditional porridge Hausa koko in Ghana.</title>
        <authorList>
            <person name="Atter A."/>
            <person name="Diaz M."/>
        </authorList>
    </citation>
    <scope>NUCLEOTIDE SEQUENCE [LARGE SCALE GENOMIC DNA]</scope>
    <source>
        <strain evidence="8 11">FI11640</strain>
    </source>
</reference>
<dbReference type="Gene3D" id="1.20.58.410">
    <property type="entry name" value="Release factor"/>
    <property type="match status" value="1"/>
</dbReference>
<proteinExistence type="inferred from homology"/>
<evidence type="ECO:0000313" key="9">
    <source>
        <dbReference type="EMBL" id="QFR22877.1"/>
    </source>
</evidence>
<dbReference type="SMART" id="SM00937">
    <property type="entry name" value="PCRF"/>
    <property type="match status" value="1"/>
</dbReference>
<evidence type="ECO:0000313" key="10">
    <source>
        <dbReference type="Proteomes" id="UP000326779"/>
    </source>
</evidence>
<feature type="domain" description="Prokaryotic-type class I peptide chain release factors" evidence="7">
    <location>
        <begin position="244"/>
        <end position="260"/>
    </location>
</feature>
<dbReference type="GO" id="GO:0005737">
    <property type="term" value="C:cytoplasm"/>
    <property type="evidence" value="ECO:0007669"/>
    <property type="project" value="UniProtKB-SubCell"/>
</dbReference>
<keyword evidence="5 6" id="KW-0648">Protein biosynthesis</keyword>
<keyword evidence="11" id="KW-1185">Reference proteome</keyword>
<protein>
    <recommendedName>
        <fullName evidence="3 6">Peptide chain release factor 2</fullName>
        <shortName evidence="6">RF-2</shortName>
    </recommendedName>
</protein>
<dbReference type="FunFam" id="3.30.160.20:FF:000010">
    <property type="entry name" value="Peptide chain release factor 2"/>
    <property type="match status" value="1"/>
</dbReference>
<dbReference type="Gene3D" id="3.30.160.20">
    <property type="match status" value="1"/>
</dbReference>
<comment type="similarity">
    <text evidence="2 6">Belongs to the prokaryotic/mitochondrial release factor family.</text>
</comment>
<dbReference type="EMBL" id="JAQSGK010000002">
    <property type="protein sequence ID" value="MEE6714563.1"/>
    <property type="molecule type" value="Genomic_DNA"/>
</dbReference>
<organism evidence="9 10">
    <name type="scientific">Schleiferilactobacillus harbinensis</name>
    <dbReference type="NCBI Taxonomy" id="304207"/>
    <lineage>
        <taxon>Bacteria</taxon>
        <taxon>Bacillati</taxon>
        <taxon>Bacillota</taxon>
        <taxon>Bacilli</taxon>
        <taxon>Lactobacillales</taxon>
        <taxon>Lactobacillaceae</taxon>
        <taxon>Schleiferilactobacillus</taxon>
    </lineage>
</organism>
<dbReference type="GO" id="GO:0016149">
    <property type="term" value="F:translation release factor activity, codon specific"/>
    <property type="evidence" value="ECO:0007669"/>
    <property type="project" value="UniProtKB-UniRule"/>
</dbReference>
<dbReference type="EMBL" id="CP045143">
    <property type="protein sequence ID" value="QFR22877.1"/>
    <property type="molecule type" value="Genomic_DNA"/>
</dbReference>
<dbReference type="Proteomes" id="UP001330016">
    <property type="component" value="Unassembled WGS sequence"/>
</dbReference>
<reference evidence="9 10" key="1">
    <citation type="submission" date="2019-10" db="EMBL/GenBank/DDBJ databases">
        <title>The completed genome of Lactobacillus harbinensis M1.</title>
        <authorList>
            <person name="Zheng Y."/>
        </authorList>
    </citation>
    <scope>NUCLEOTIDE SEQUENCE [LARGE SCALE GENOMIC DNA]</scope>
    <source>
        <strain evidence="9 10">M1</strain>
    </source>
</reference>
<dbReference type="Gene3D" id="3.30.70.1660">
    <property type="match status" value="1"/>
</dbReference>
<keyword evidence="4 6" id="KW-0488">Methylation</keyword>
<comment type="subcellular location">
    <subcellularLocation>
        <location evidence="6">Cytoplasm</location>
    </subcellularLocation>
</comment>
<dbReference type="InterPro" id="IPR004374">
    <property type="entry name" value="PrfB"/>
</dbReference>
<comment type="function">
    <text evidence="1 6">Peptide chain release factor 2 directs the termination of translation in response to the peptide chain termination codons UGA and UAA.</text>
</comment>
<dbReference type="HAMAP" id="MF_00094">
    <property type="entry name" value="Rel_fac_2"/>
    <property type="match status" value="1"/>
</dbReference>
<dbReference type="PROSITE" id="PS00745">
    <property type="entry name" value="RF_PROK_I"/>
    <property type="match status" value="1"/>
</dbReference>
<accession>A0A5P2TPA6</accession>
<gene>
    <name evidence="6 9" type="primary">prfB</name>
    <name evidence="9" type="ORF">D1010_05150</name>
    <name evidence="8" type="ORF">PS435_01715</name>
</gene>
<keyword evidence="6" id="KW-0963">Cytoplasm</keyword>
<dbReference type="SUPFAM" id="SSF75620">
    <property type="entry name" value="Release factor"/>
    <property type="match status" value="1"/>
</dbReference>
<dbReference type="GeneID" id="78508492"/>
<evidence type="ECO:0000256" key="4">
    <source>
        <dbReference type="ARBA" id="ARBA00022481"/>
    </source>
</evidence>
<dbReference type="NCBIfam" id="TIGR00020">
    <property type="entry name" value="prfB"/>
    <property type="match status" value="1"/>
</dbReference>
<evidence type="ECO:0000256" key="2">
    <source>
        <dbReference type="ARBA" id="ARBA00010835"/>
    </source>
</evidence>
<dbReference type="PANTHER" id="PTHR43116:SF3">
    <property type="entry name" value="CLASS I PEPTIDE CHAIN RELEASE FACTOR"/>
    <property type="match status" value="1"/>
</dbReference>
<dbReference type="Pfam" id="PF00472">
    <property type="entry name" value="RF-1"/>
    <property type="match status" value="1"/>
</dbReference>
<dbReference type="InterPro" id="IPR045853">
    <property type="entry name" value="Pep_chain_release_fac_I_sf"/>
</dbReference>
<evidence type="ECO:0000256" key="1">
    <source>
        <dbReference type="ARBA" id="ARBA00002613"/>
    </source>
</evidence>
<comment type="PTM">
    <text evidence="6">Methylated by PrmC. Methylation increases the termination efficiency of RF2.</text>
</comment>
<dbReference type="RefSeq" id="WP_121499932.1">
    <property type="nucleotide sequence ID" value="NZ_CAUFDJ010000010.1"/>
</dbReference>
<evidence type="ECO:0000313" key="8">
    <source>
        <dbReference type="EMBL" id="MEE6714563.1"/>
    </source>
</evidence>
<dbReference type="InterPro" id="IPR000352">
    <property type="entry name" value="Pep_chain_release_fac_I"/>
</dbReference>
<evidence type="ECO:0000313" key="11">
    <source>
        <dbReference type="Proteomes" id="UP001330016"/>
    </source>
</evidence>
<evidence type="ECO:0000259" key="7">
    <source>
        <dbReference type="PROSITE" id="PS00745"/>
    </source>
</evidence>
<dbReference type="KEGG" id="lhb:D1010_05150"/>
<evidence type="ECO:0000256" key="3">
    <source>
        <dbReference type="ARBA" id="ARBA00019192"/>
    </source>
</evidence>
<feature type="modified residue" description="N5-methylglutamine" evidence="6">
    <location>
        <position position="251"/>
    </location>
</feature>
<evidence type="ECO:0000256" key="6">
    <source>
        <dbReference type="HAMAP-Rule" id="MF_00094"/>
    </source>
</evidence>
<dbReference type="Proteomes" id="UP000326779">
    <property type="component" value="Chromosome"/>
</dbReference>
<dbReference type="PANTHER" id="PTHR43116">
    <property type="entry name" value="PEPTIDE CHAIN RELEASE FACTOR 2"/>
    <property type="match status" value="1"/>
</dbReference>
<dbReference type="Pfam" id="PF03462">
    <property type="entry name" value="PCRF"/>
    <property type="match status" value="1"/>
</dbReference>
<dbReference type="AlphaFoldDB" id="A0A5P2TPA6"/>
<sequence length="375" mass="42415">MELADARHVLDEMRTKINQFRGSLDFPHLQETIAVNEAKMAEPDFWNDSEHAQKIIDETNAAKAQLDTFKQLDDGWQNLQVAAELLADEPDPDIAKQLDTGIPKLQKAMHDYELSQLLTGPYDSHDVLVEIHPGAGGTEAQDWASMLLRMYTRWAQNRGFKVETLDFLAGDEAGVKSVTLQISGHNAYGLLRSEKGIHRLVRISPFDSAGRRHTSFASVDIMPVLDDSINIDIRPEDLRVDVYRSSGAGGQHINKTSSAVRITHLPTGIVTQSQAQRSQLQNRETAMNMLRAKLYERAQEEQKEKEAAIQGEQKEIGWGSQIRSYVFHPYTMVKDHRTNYETSNGQAVMDGDIDGFIYAYLQWELARHQNRNSQL</sequence>
<dbReference type="InterPro" id="IPR005139">
    <property type="entry name" value="PCRF"/>
</dbReference>
<evidence type="ECO:0000256" key="5">
    <source>
        <dbReference type="ARBA" id="ARBA00022917"/>
    </source>
</evidence>
<name>A0A5P2TPA6_9LACO</name>